<dbReference type="AlphaFoldDB" id="A0A2U1SZT7"/>
<dbReference type="GO" id="GO:0016747">
    <property type="term" value="F:acyltransferase activity, transferring groups other than amino-acyl groups"/>
    <property type="evidence" value="ECO:0007669"/>
    <property type="project" value="InterPro"/>
</dbReference>
<keyword evidence="1" id="KW-0812">Transmembrane</keyword>
<keyword evidence="1" id="KW-1133">Transmembrane helix</keyword>
<protein>
    <submittedName>
        <fullName evidence="3">GNAT family N-acetyltransferase</fullName>
    </submittedName>
</protein>
<dbReference type="EMBL" id="QEEX01000001">
    <property type="protein sequence ID" value="PWB97127.1"/>
    <property type="molecule type" value="Genomic_DNA"/>
</dbReference>
<dbReference type="Proteomes" id="UP000244978">
    <property type="component" value="Unassembled WGS sequence"/>
</dbReference>
<dbReference type="PROSITE" id="PS51186">
    <property type="entry name" value="GNAT"/>
    <property type="match status" value="1"/>
</dbReference>
<proteinExistence type="predicted"/>
<evidence type="ECO:0000313" key="3">
    <source>
        <dbReference type="EMBL" id="PWB97127.1"/>
    </source>
</evidence>
<keyword evidence="4" id="KW-1185">Reference proteome</keyword>
<evidence type="ECO:0000259" key="2">
    <source>
        <dbReference type="PROSITE" id="PS51186"/>
    </source>
</evidence>
<dbReference type="RefSeq" id="WP_108997124.1">
    <property type="nucleotide sequence ID" value="NZ_QEEX01000001.1"/>
</dbReference>
<keyword evidence="3" id="KW-0808">Transferase</keyword>
<keyword evidence="1" id="KW-0472">Membrane</keyword>
<gene>
    <name evidence="3" type="ORF">DF220_04200</name>
</gene>
<dbReference type="Pfam" id="PF00583">
    <property type="entry name" value="Acetyltransf_1"/>
    <property type="match status" value="1"/>
</dbReference>
<dbReference type="InterPro" id="IPR000182">
    <property type="entry name" value="GNAT_dom"/>
</dbReference>
<accession>A0A2U1SZT7</accession>
<dbReference type="Gene3D" id="3.40.630.30">
    <property type="match status" value="1"/>
</dbReference>
<sequence>MRIRGIRKDHTIIVLVVFIFGIGLIATNMVWPAAFGVAIAMAGVIGALMVLYEVRLTKRIAQAEFIRDLQTGFASDASISEVWRRLLLAEEITQEHRPLVSSFLTFFETLHLLLRRGALELKLTDELFRNRFFTAVGNKGIQDTALLKNAGSFTNIHRLIEDWHTHWLEHDVPIHPGYYSYVRALCEAKGNEVVRLGVDDLPSLIDLQSEVLLGLRGNGWLRDNADEMLLSCLRDHVTIGIRRDSELVAAGVLYDGGTDDESIKRYFTEEPGELEQSVNLKLVLVSPDHTRSGFGRTLVELLEQEATASGKREILCTIHPKNVPSMALFRMLGYRRLRTVSTKYGKRYVFGRTLARADQRWTR</sequence>
<reference evidence="4" key="1">
    <citation type="submission" date="2018-04" db="EMBL/GenBank/DDBJ databases">
        <authorList>
            <person name="Liu S."/>
            <person name="Wang Z."/>
            <person name="Li J."/>
        </authorList>
    </citation>
    <scope>NUCLEOTIDE SEQUENCE [LARGE SCALE GENOMIC DNA]</scope>
    <source>
        <strain evidence="4">S1194</strain>
    </source>
</reference>
<feature type="transmembrane region" description="Helical" evidence="1">
    <location>
        <begin position="37"/>
        <end position="54"/>
    </location>
</feature>
<name>A0A2U1SZT7_9MICO</name>
<dbReference type="InterPro" id="IPR016181">
    <property type="entry name" value="Acyl_CoA_acyltransferase"/>
</dbReference>
<organism evidence="3 4">
    <name type="scientific">Homoserinimonas hongtaonis</name>
    <dbReference type="NCBI Taxonomy" id="2079791"/>
    <lineage>
        <taxon>Bacteria</taxon>
        <taxon>Bacillati</taxon>
        <taxon>Actinomycetota</taxon>
        <taxon>Actinomycetes</taxon>
        <taxon>Micrococcales</taxon>
        <taxon>Microbacteriaceae</taxon>
        <taxon>Homoserinimonas</taxon>
    </lineage>
</organism>
<comment type="caution">
    <text evidence="3">The sequence shown here is derived from an EMBL/GenBank/DDBJ whole genome shotgun (WGS) entry which is preliminary data.</text>
</comment>
<evidence type="ECO:0000313" key="4">
    <source>
        <dbReference type="Proteomes" id="UP000244978"/>
    </source>
</evidence>
<dbReference type="SUPFAM" id="SSF55729">
    <property type="entry name" value="Acyl-CoA N-acyltransferases (Nat)"/>
    <property type="match status" value="1"/>
</dbReference>
<feature type="transmembrane region" description="Helical" evidence="1">
    <location>
        <begin position="12"/>
        <end position="31"/>
    </location>
</feature>
<evidence type="ECO:0000256" key="1">
    <source>
        <dbReference type="SAM" id="Phobius"/>
    </source>
</evidence>
<feature type="domain" description="N-acetyltransferase" evidence="2">
    <location>
        <begin position="191"/>
        <end position="355"/>
    </location>
</feature>